<sequence>MNTWQTHVSRASRTAVGTVLIFGATLGFSGASAFADTDDPADLPAPKERRTGPPGDNGTVKVHDPDADSDDMRNEPHVCAFTLVGSHFDDEQKVWWKIRAWPPGESAKKRPVVLEGDLTLDEDGHGSTATQSLPDGHYKLFWNFDGVNGHAKQKVFWVDCEGEEEPDEDSTGADTESDEDTETDRDNDGNDEDAETPGEPGDKDKGESQESEKDAAGAPSPKPEADAGQPDSEGPAPVSAAEPETDEEEADTASIGGLPVTGTALAGLVVAGVVALVGGGAAMLYARKRKAAADDSERREP</sequence>
<evidence type="ECO:0000256" key="3">
    <source>
        <dbReference type="SAM" id="SignalP"/>
    </source>
</evidence>
<protein>
    <recommendedName>
        <fullName evidence="6">LPXTG cell wall anchor domain-containing protein</fullName>
    </recommendedName>
</protein>
<keyword evidence="2" id="KW-0472">Membrane</keyword>
<dbReference type="NCBIfam" id="TIGR01167">
    <property type="entry name" value="LPXTG_anchor"/>
    <property type="match status" value="1"/>
</dbReference>
<keyword evidence="2" id="KW-0812">Transmembrane</keyword>
<keyword evidence="5" id="KW-1185">Reference proteome</keyword>
<evidence type="ECO:0000313" key="5">
    <source>
        <dbReference type="Proteomes" id="UP001501585"/>
    </source>
</evidence>
<reference evidence="4 5" key="1">
    <citation type="journal article" date="2019" name="Int. J. Syst. Evol. Microbiol.">
        <title>The Global Catalogue of Microorganisms (GCM) 10K type strain sequencing project: providing services to taxonomists for standard genome sequencing and annotation.</title>
        <authorList>
            <consortium name="The Broad Institute Genomics Platform"/>
            <consortium name="The Broad Institute Genome Sequencing Center for Infectious Disease"/>
            <person name="Wu L."/>
            <person name="Ma J."/>
        </authorList>
    </citation>
    <scope>NUCLEOTIDE SEQUENCE [LARGE SCALE GENOMIC DNA]</scope>
    <source>
        <strain evidence="4 5">JCM 15313</strain>
    </source>
</reference>
<feature type="chain" id="PRO_5046336273" description="LPXTG cell wall anchor domain-containing protein" evidence="3">
    <location>
        <begin position="36"/>
        <end position="301"/>
    </location>
</feature>
<organism evidence="4 5">
    <name type="scientific">Nocardiopsis rhodophaea</name>
    <dbReference type="NCBI Taxonomy" id="280238"/>
    <lineage>
        <taxon>Bacteria</taxon>
        <taxon>Bacillati</taxon>
        <taxon>Actinomycetota</taxon>
        <taxon>Actinomycetes</taxon>
        <taxon>Streptosporangiales</taxon>
        <taxon>Nocardiopsidaceae</taxon>
        <taxon>Nocardiopsis</taxon>
    </lineage>
</organism>
<accession>A0ABN2T5G7</accession>
<evidence type="ECO:0008006" key="6">
    <source>
        <dbReference type="Google" id="ProtNLM"/>
    </source>
</evidence>
<proteinExistence type="predicted"/>
<feature type="region of interest" description="Disordered" evidence="1">
    <location>
        <begin position="161"/>
        <end position="259"/>
    </location>
</feature>
<keyword evidence="3" id="KW-0732">Signal</keyword>
<gene>
    <name evidence="4" type="ORF">GCM10009799_27900</name>
</gene>
<dbReference type="RefSeq" id="WP_344101047.1">
    <property type="nucleotide sequence ID" value="NZ_BAAAPC010000011.1"/>
</dbReference>
<evidence type="ECO:0000256" key="1">
    <source>
        <dbReference type="SAM" id="MobiDB-lite"/>
    </source>
</evidence>
<evidence type="ECO:0000256" key="2">
    <source>
        <dbReference type="SAM" id="Phobius"/>
    </source>
</evidence>
<feature type="transmembrane region" description="Helical" evidence="2">
    <location>
        <begin position="264"/>
        <end position="286"/>
    </location>
</feature>
<dbReference type="EMBL" id="BAAAPC010000011">
    <property type="protein sequence ID" value="GAA1999185.1"/>
    <property type="molecule type" value="Genomic_DNA"/>
</dbReference>
<feature type="region of interest" description="Disordered" evidence="1">
    <location>
        <begin position="35"/>
        <end position="72"/>
    </location>
</feature>
<name>A0ABN2T5G7_9ACTN</name>
<keyword evidence="2" id="KW-1133">Transmembrane helix</keyword>
<dbReference type="Proteomes" id="UP001501585">
    <property type="component" value="Unassembled WGS sequence"/>
</dbReference>
<comment type="caution">
    <text evidence="4">The sequence shown here is derived from an EMBL/GenBank/DDBJ whole genome shotgun (WGS) entry which is preliminary data.</text>
</comment>
<evidence type="ECO:0000313" key="4">
    <source>
        <dbReference type="EMBL" id="GAA1999185.1"/>
    </source>
</evidence>
<feature type="signal peptide" evidence="3">
    <location>
        <begin position="1"/>
        <end position="35"/>
    </location>
</feature>
<feature type="compositionally biased region" description="Basic and acidic residues" evidence="1">
    <location>
        <begin position="200"/>
        <end position="215"/>
    </location>
</feature>
<feature type="compositionally biased region" description="Acidic residues" evidence="1">
    <location>
        <begin position="161"/>
        <end position="196"/>
    </location>
</feature>
<feature type="compositionally biased region" description="Basic and acidic residues" evidence="1">
    <location>
        <begin position="61"/>
        <end position="72"/>
    </location>
</feature>